<dbReference type="Proteomes" id="UP000321389">
    <property type="component" value="Chromosome"/>
</dbReference>
<proteinExistence type="predicted"/>
<dbReference type="OrthoDB" id="9812053at2"/>
<dbReference type="AlphaFoldDB" id="A0A5B8L3L5"/>
<evidence type="ECO:0000313" key="1">
    <source>
        <dbReference type="EMBL" id="QDZ02362.1"/>
    </source>
</evidence>
<dbReference type="KEGG" id="niy:FQ775_19385"/>
<protein>
    <submittedName>
        <fullName evidence="1">Peroxiredoxin</fullName>
    </submittedName>
</protein>
<sequence length="122" mass="12828">MPEAQRDLVVVMTHGPDEELSSVAFTIANGGMTAGLNVSIFLTSSAVDAVRRKATDMTHVKPLEPLAGLVDDFLKRGGTLWACAPCVKARGYEEGDLIEGVVVTGASPMHERIKAGAGTLSF</sequence>
<dbReference type="InterPro" id="IPR027396">
    <property type="entry name" value="DsrEFH-like"/>
</dbReference>
<reference evidence="1" key="1">
    <citation type="submission" date="2020-04" db="EMBL/GenBank/DDBJ databases">
        <title>Nitratireductor sp. nov. isolated from mangrove soil.</title>
        <authorList>
            <person name="Ye Y."/>
        </authorList>
    </citation>
    <scope>NUCLEOTIDE SEQUENCE</scope>
    <source>
        <strain evidence="1">SY7</strain>
    </source>
</reference>
<name>A0A5B8L3L5_9HYPH</name>
<dbReference type="EMBL" id="CP042301">
    <property type="protein sequence ID" value="QDZ02362.1"/>
    <property type="molecule type" value="Genomic_DNA"/>
</dbReference>
<accession>A0A5B8L3L5</accession>
<dbReference type="SUPFAM" id="SSF75169">
    <property type="entry name" value="DsrEFH-like"/>
    <property type="match status" value="1"/>
</dbReference>
<organism evidence="1 2">
    <name type="scientific">Nitratireductor mangrovi</name>
    <dbReference type="NCBI Taxonomy" id="2599600"/>
    <lineage>
        <taxon>Bacteria</taxon>
        <taxon>Pseudomonadati</taxon>
        <taxon>Pseudomonadota</taxon>
        <taxon>Alphaproteobacteria</taxon>
        <taxon>Hyphomicrobiales</taxon>
        <taxon>Phyllobacteriaceae</taxon>
        <taxon>Nitratireductor</taxon>
    </lineage>
</organism>
<dbReference type="RefSeq" id="WP_146300999.1">
    <property type="nucleotide sequence ID" value="NZ_CP042301.2"/>
</dbReference>
<keyword evidence="2" id="KW-1185">Reference proteome</keyword>
<dbReference type="Pfam" id="PF02635">
    <property type="entry name" value="DsrE"/>
    <property type="match status" value="1"/>
</dbReference>
<dbReference type="Gene3D" id="3.40.1260.10">
    <property type="entry name" value="DsrEFH-like"/>
    <property type="match status" value="1"/>
</dbReference>
<evidence type="ECO:0000313" key="2">
    <source>
        <dbReference type="Proteomes" id="UP000321389"/>
    </source>
</evidence>
<gene>
    <name evidence="1" type="ORF">FQ775_19385</name>
</gene>
<dbReference type="InterPro" id="IPR003787">
    <property type="entry name" value="Sulphur_relay_DsrE/F-like"/>
</dbReference>